<accession>A0A154L9R8</accession>
<dbReference type="PANTHER" id="PTHR35011">
    <property type="entry name" value="2,3-DIKETO-L-GULONATE TRAP TRANSPORTER SMALL PERMEASE PROTEIN YIAM"/>
    <property type="match status" value="1"/>
</dbReference>
<feature type="transmembrane region" description="Helical" evidence="9">
    <location>
        <begin position="21"/>
        <end position="41"/>
    </location>
</feature>
<dbReference type="InterPro" id="IPR007387">
    <property type="entry name" value="TRAP_DctQ"/>
</dbReference>
<dbReference type="InterPro" id="IPR055348">
    <property type="entry name" value="DctQ"/>
</dbReference>
<evidence type="ECO:0000313" key="12">
    <source>
        <dbReference type="Proteomes" id="UP000076335"/>
    </source>
</evidence>
<keyword evidence="4 9" id="KW-0997">Cell inner membrane</keyword>
<dbReference type="Proteomes" id="UP000076335">
    <property type="component" value="Unassembled WGS sequence"/>
</dbReference>
<keyword evidence="6 9" id="KW-1133">Transmembrane helix</keyword>
<evidence type="ECO:0000313" key="11">
    <source>
        <dbReference type="EMBL" id="KZB67989.1"/>
    </source>
</evidence>
<dbReference type="PANTHER" id="PTHR35011:SF4">
    <property type="entry name" value="SLL1102 PROTEIN"/>
    <property type="match status" value="1"/>
</dbReference>
<comment type="similarity">
    <text evidence="8 9">Belongs to the TRAP transporter small permease family.</text>
</comment>
<protein>
    <recommendedName>
        <fullName evidence="9">TRAP transporter small permease protein</fullName>
    </recommendedName>
</protein>
<keyword evidence="7 9" id="KW-0472">Membrane</keyword>
<evidence type="ECO:0000256" key="8">
    <source>
        <dbReference type="ARBA" id="ARBA00038436"/>
    </source>
</evidence>
<evidence type="ECO:0000256" key="5">
    <source>
        <dbReference type="ARBA" id="ARBA00022692"/>
    </source>
</evidence>
<dbReference type="GO" id="GO:0005886">
    <property type="term" value="C:plasma membrane"/>
    <property type="evidence" value="ECO:0007669"/>
    <property type="project" value="UniProtKB-SubCell"/>
</dbReference>
<comment type="function">
    <text evidence="9">Part of the tripartite ATP-independent periplasmic (TRAP) transport system.</text>
</comment>
<evidence type="ECO:0000256" key="4">
    <source>
        <dbReference type="ARBA" id="ARBA00022519"/>
    </source>
</evidence>
<gene>
    <name evidence="11" type="ORF">AUP42_10955</name>
</gene>
<evidence type="ECO:0000259" key="10">
    <source>
        <dbReference type="Pfam" id="PF04290"/>
    </source>
</evidence>
<dbReference type="Pfam" id="PF04290">
    <property type="entry name" value="DctQ"/>
    <property type="match status" value="1"/>
</dbReference>
<feature type="transmembrane region" description="Helical" evidence="9">
    <location>
        <begin position="92"/>
        <end position="117"/>
    </location>
</feature>
<evidence type="ECO:0000256" key="3">
    <source>
        <dbReference type="ARBA" id="ARBA00022475"/>
    </source>
</evidence>
<feature type="transmembrane region" description="Helical" evidence="9">
    <location>
        <begin position="137"/>
        <end position="159"/>
    </location>
</feature>
<dbReference type="OrthoDB" id="9794346at2"/>
<evidence type="ECO:0000256" key="2">
    <source>
        <dbReference type="ARBA" id="ARBA00022448"/>
    </source>
</evidence>
<dbReference type="RefSeq" id="WP_062948718.1">
    <property type="nucleotide sequence ID" value="NZ_CP136684.1"/>
</dbReference>
<keyword evidence="3" id="KW-1003">Cell membrane</keyword>
<feature type="transmembrane region" description="Helical" evidence="9">
    <location>
        <begin position="53"/>
        <end position="71"/>
    </location>
</feature>
<name>A0A154L9R8_9PROT</name>
<evidence type="ECO:0000256" key="9">
    <source>
        <dbReference type="RuleBase" id="RU369079"/>
    </source>
</evidence>
<proteinExistence type="inferred from homology"/>
<keyword evidence="2 9" id="KW-0813">Transport</keyword>
<comment type="subunit">
    <text evidence="9">The complex comprises the extracytoplasmic solute receptor protein and the two transmembrane proteins.</text>
</comment>
<organism evidence="11 12">
    <name type="scientific">Thalassospira lucentensis</name>
    <dbReference type="NCBI Taxonomy" id="168935"/>
    <lineage>
        <taxon>Bacteria</taxon>
        <taxon>Pseudomonadati</taxon>
        <taxon>Pseudomonadota</taxon>
        <taxon>Alphaproteobacteria</taxon>
        <taxon>Rhodospirillales</taxon>
        <taxon>Thalassospiraceae</taxon>
        <taxon>Thalassospira</taxon>
    </lineage>
</organism>
<dbReference type="EMBL" id="LPVY01000003">
    <property type="protein sequence ID" value="KZB67989.1"/>
    <property type="molecule type" value="Genomic_DNA"/>
</dbReference>
<evidence type="ECO:0000256" key="7">
    <source>
        <dbReference type="ARBA" id="ARBA00023136"/>
    </source>
</evidence>
<dbReference type="AlphaFoldDB" id="A0A154L9R8"/>
<comment type="subcellular location">
    <subcellularLocation>
        <location evidence="1 9">Cell inner membrane</location>
        <topology evidence="1 9">Multi-pass membrane protein</topology>
    </subcellularLocation>
</comment>
<reference evidence="11 12" key="1">
    <citation type="submission" date="2015-12" db="EMBL/GenBank/DDBJ databases">
        <title>Genome sequence of Thalassospira lucentensis MCCC 1A02072.</title>
        <authorList>
            <person name="Lu L."/>
            <person name="Lai Q."/>
            <person name="Shao Z."/>
            <person name="Qian P."/>
        </authorList>
    </citation>
    <scope>NUCLEOTIDE SEQUENCE [LARGE SCALE GENOMIC DNA]</scope>
    <source>
        <strain evidence="11 12">MCCC 1A02072</strain>
    </source>
</reference>
<keyword evidence="5 9" id="KW-0812">Transmembrane</keyword>
<feature type="domain" description="Tripartite ATP-independent periplasmic transporters DctQ component" evidence="10">
    <location>
        <begin position="29"/>
        <end position="161"/>
    </location>
</feature>
<evidence type="ECO:0000256" key="6">
    <source>
        <dbReference type="ARBA" id="ARBA00022989"/>
    </source>
</evidence>
<comment type="caution">
    <text evidence="11">The sequence shown here is derived from an EMBL/GenBank/DDBJ whole genome shotgun (WGS) entry which is preliminary data.</text>
</comment>
<evidence type="ECO:0000256" key="1">
    <source>
        <dbReference type="ARBA" id="ARBA00004429"/>
    </source>
</evidence>
<sequence length="181" mass="20463">MNFLGSFVRFIDGLNDWIGRGVAWLIIPMVVITFLVATLRYGFSIGWVSMQESYMWLHGIVFMVGAGYTLLHGGHVRVDVFYRPASARYKAWVDLFGSLLLLLPVIIMVYIYSYPYVMTSWHRLEGSHETGGLPGLFLYKSVILVFCVLIALQGLSLAARSILVLAGHKEFEIKEEEHEGV</sequence>
<dbReference type="GO" id="GO:0022857">
    <property type="term" value="F:transmembrane transporter activity"/>
    <property type="evidence" value="ECO:0007669"/>
    <property type="project" value="UniProtKB-UniRule"/>
</dbReference>